<name>E4X726_OIKDI</name>
<dbReference type="PROSITE" id="PS50072">
    <property type="entry name" value="CSA_PPIASE_2"/>
    <property type="match status" value="1"/>
</dbReference>
<dbReference type="Pfam" id="PF00160">
    <property type="entry name" value="Pro_isomerase"/>
    <property type="match status" value="1"/>
</dbReference>
<dbReference type="PRINTS" id="PR00153">
    <property type="entry name" value="CSAPPISMRASE"/>
</dbReference>
<evidence type="ECO:0000313" key="4">
    <source>
        <dbReference type="EMBL" id="CBY07896.1"/>
    </source>
</evidence>
<protein>
    <recommendedName>
        <fullName evidence="1">Peptidyl-prolyl cis-trans isomerase</fullName>
        <shortName evidence="1">PPIase</shortName>
        <ecNumber evidence="1">5.2.1.8</ecNumber>
    </recommendedName>
</protein>
<feature type="domain" description="PPIase cyclophilin-type" evidence="3">
    <location>
        <begin position="72"/>
        <end position="162"/>
    </location>
</feature>
<evidence type="ECO:0000313" key="5">
    <source>
        <dbReference type="Proteomes" id="UP000001307"/>
    </source>
</evidence>
<keyword evidence="1" id="KW-0413">Isomerase</keyword>
<evidence type="ECO:0000259" key="3">
    <source>
        <dbReference type="PROSITE" id="PS50072"/>
    </source>
</evidence>
<reference evidence="4" key="1">
    <citation type="journal article" date="2010" name="Science">
        <title>Plasticity of animal genome architecture unmasked by rapid evolution of a pelagic tunicate.</title>
        <authorList>
            <person name="Denoeud F."/>
            <person name="Henriet S."/>
            <person name="Mungpakdee S."/>
            <person name="Aury J.M."/>
            <person name="Da Silva C."/>
            <person name="Brinkmann H."/>
            <person name="Mikhaleva J."/>
            <person name="Olsen L.C."/>
            <person name="Jubin C."/>
            <person name="Canestro C."/>
            <person name="Bouquet J.M."/>
            <person name="Danks G."/>
            <person name="Poulain J."/>
            <person name="Campsteijn C."/>
            <person name="Adamski M."/>
            <person name="Cross I."/>
            <person name="Yadetie F."/>
            <person name="Muffato M."/>
            <person name="Louis A."/>
            <person name="Butcher S."/>
            <person name="Tsagkogeorga G."/>
            <person name="Konrad A."/>
            <person name="Singh S."/>
            <person name="Jensen M.F."/>
            <person name="Cong E.H."/>
            <person name="Eikeseth-Otteraa H."/>
            <person name="Noel B."/>
            <person name="Anthouard V."/>
            <person name="Porcel B.M."/>
            <person name="Kachouri-Lafond R."/>
            <person name="Nishino A."/>
            <person name="Ugolini M."/>
            <person name="Chourrout P."/>
            <person name="Nishida H."/>
            <person name="Aasland R."/>
            <person name="Huzurbazar S."/>
            <person name="Westhof E."/>
            <person name="Delsuc F."/>
            <person name="Lehrach H."/>
            <person name="Reinhardt R."/>
            <person name="Weissenbach J."/>
            <person name="Roy S.W."/>
            <person name="Artiguenave F."/>
            <person name="Postlethwait J.H."/>
            <person name="Manak J.R."/>
            <person name="Thompson E.M."/>
            <person name="Jaillon O."/>
            <person name="Du Pasquier L."/>
            <person name="Boudinot P."/>
            <person name="Liberles D.A."/>
            <person name="Volff J.N."/>
            <person name="Philippe H."/>
            <person name="Lenhard B."/>
            <person name="Roest Crollius H."/>
            <person name="Wincker P."/>
            <person name="Chourrout D."/>
        </authorList>
    </citation>
    <scope>NUCLEOTIDE SEQUENCE [LARGE SCALE GENOMIC DNA]</scope>
</reference>
<evidence type="ECO:0000256" key="1">
    <source>
        <dbReference type="RuleBase" id="RU363019"/>
    </source>
</evidence>
<organism evidence="4">
    <name type="scientific">Oikopleura dioica</name>
    <name type="common">Tunicate</name>
    <dbReference type="NCBI Taxonomy" id="34765"/>
    <lineage>
        <taxon>Eukaryota</taxon>
        <taxon>Metazoa</taxon>
        <taxon>Chordata</taxon>
        <taxon>Tunicata</taxon>
        <taxon>Appendicularia</taxon>
        <taxon>Copelata</taxon>
        <taxon>Oikopleuridae</taxon>
        <taxon>Oikopleura</taxon>
    </lineage>
</organism>
<dbReference type="Gene3D" id="2.40.100.10">
    <property type="entry name" value="Cyclophilin-like"/>
    <property type="match status" value="1"/>
</dbReference>
<comment type="catalytic activity">
    <reaction evidence="1">
        <text>[protein]-peptidylproline (omega=180) = [protein]-peptidylproline (omega=0)</text>
        <dbReference type="Rhea" id="RHEA:16237"/>
        <dbReference type="Rhea" id="RHEA-COMP:10747"/>
        <dbReference type="Rhea" id="RHEA-COMP:10748"/>
        <dbReference type="ChEBI" id="CHEBI:83833"/>
        <dbReference type="ChEBI" id="CHEBI:83834"/>
        <dbReference type="EC" id="5.2.1.8"/>
    </reaction>
</comment>
<dbReference type="GO" id="GO:0003755">
    <property type="term" value="F:peptidyl-prolyl cis-trans isomerase activity"/>
    <property type="evidence" value="ECO:0007669"/>
    <property type="project" value="UniProtKB-UniRule"/>
</dbReference>
<dbReference type="EMBL" id="FN653027">
    <property type="protein sequence ID" value="CBY07896.1"/>
    <property type="molecule type" value="Genomic_DNA"/>
</dbReference>
<sequence length="162" mass="18201">MSLLWKRLPIAVKSMTIGCSVMGTFVAIEKYQNYKDDIAEAENRLENHQRDRVRIGEAKLRTALADSQTKCYMDLEMEGQSLGRLTFALYDSIVPDTVQNFAALCNNQCSTIYAESKGKQDMNLKFGYAKNKARFFRVVPGFTAQCGMLPLEGNKGHISRTG</sequence>
<keyword evidence="1" id="KW-0697">Rotamase</keyword>
<proteinExistence type="inferred from homology"/>
<dbReference type="InParanoid" id="E4X726"/>
<keyword evidence="2" id="KW-0175">Coiled coil</keyword>
<comment type="function">
    <text evidence="1">PPIases accelerate the folding of proteins. It catalyzes the cis-trans isomerization of proline imidic peptide bonds in oligopeptides.</text>
</comment>
<dbReference type="InterPro" id="IPR002130">
    <property type="entry name" value="Cyclophilin-type_PPIase_dom"/>
</dbReference>
<evidence type="ECO:0000256" key="2">
    <source>
        <dbReference type="SAM" id="Coils"/>
    </source>
</evidence>
<dbReference type="EC" id="5.2.1.8" evidence="1"/>
<dbReference type="OrthoDB" id="193499at2759"/>
<gene>
    <name evidence="4" type="ORF">GSOID_T00003256001</name>
</gene>
<comment type="similarity">
    <text evidence="1">Belongs to the cyclophilin-type PPIase family.</text>
</comment>
<dbReference type="InterPro" id="IPR029000">
    <property type="entry name" value="Cyclophilin-like_dom_sf"/>
</dbReference>
<keyword evidence="5" id="KW-1185">Reference proteome</keyword>
<feature type="coiled-coil region" evidence="2">
    <location>
        <begin position="31"/>
        <end position="58"/>
    </location>
</feature>
<dbReference type="AlphaFoldDB" id="E4X726"/>
<dbReference type="Proteomes" id="UP000001307">
    <property type="component" value="Unassembled WGS sequence"/>
</dbReference>
<accession>E4X726</accession>
<dbReference type="SUPFAM" id="SSF50891">
    <property type="entry name" value="Cyclophilin-like"/>
    <property type="match status" value="1"/>
</dbReference>